<dbReference type="InterPro" id="IPR050390">
    <property type="entry name" value="C5-Methyltransferase"/>
</dbReference>
<dbReference type="GO" id="GO:0003886">
    <property type="term" value="F:DNA (cytosine-5-)-methyltransferase activity"/>
    <property type="evidence" value="ECO:0007669"/>
    <property type="project" value="UniProtKB-EC"/>
</dbReference>
<dbReference type="EC" id="2.1.1.37" evidence="11"/>
<dbReference type="GO" id="GO:0003682">
    <property type="term" value="F:chromatin binding"/>
    <property type="evidence" value="ECO:0007669"/>
    <property type="project" value="InterPro"/>
</dbReference>
<evidence type="ECO:0000256" key="11">
    <source>
        <dbReference type="RuleBase" id="RU000417"/>
    </source>
</evidence>
<evidence type="ECO:0000256" key="12">
    <source>
        <dbReference type="SAM" id="MobiDB-lite"/>
    </source>
</evidence>
<dbReference type="InterPro" id="IPR001525">
    <property type="entry name" value="C5_MeTfrase"/>
</dbReference>
<evidence type="ECO:0000256" key="7">
    <source>
        <dbReference type="ARBA" id="ARBA00023242"/>
    </source>
</evidence>
<dbReference type="PROSITE" id="PS00094">
    <property type="entry name" value="C5_MTASE_1"/>
    <property type="match status" value="1"/>
</dbReference>
<feature type="domain" description="BAH" evidence="13">
    <location>
        <begin position="341"/>
        <end position="454"/>
    </location>
</feature>
<evidence type="ECO:0000256" key="5">
    <source>
        <dbReference type="ARBA" id="ARBA00022737"/>
    </source>
</evidence>
<gene>
    <name evidence="14" type="ORF">PBRASI_LOCUS4988</name>
</gene>
<comment type="subcellular location">
    <subcellularLocation>
        <location evidence="1">Nucleus</location>
    </subcellularLocation>
</comment>
<dbReference type="GO" id="GO:0006346">
    <property type="term" value="P:DNA methylation-dependent constitutive heterochromatin formation"/>
    <property type="evidence" value="ECO:0007669"/>
    <property type="project" value="InterPro"/>
</dbReference>
<evidence type="ECO:0000256" key="1">
    <source>
        <dbReference type="ARBA" id="ARBA00004123"/>
    </source>
</evidence>
<dbReference type="GO" id="GO:0005634">
    <property type="term" value="C:nucleus"/>
    <property type="evidence" value="ECO:0007669"/>
    <property type="project" value="UniProtKB-SubCell"/>
</dbReference>
<dbReference type="PROSITE" id="PS51679">
    <property type="entry name" value="SAM_MT_C5"/>
    <property type="match status" value="1"/>
</dbReference>
<dbReference type="SMART" id="SM00439">
    <property type="entry name" value="BAH"/>
    <property type="match status" value="2"/>
</dbReference>
<dbReference type="InterPro" id="IPR018117">
    <property type="entry name" value="C5_DNA_meth_AS"/>
</dbReference>
<dbReference type="NCBIfam" id="TIGR00675">
    <property type="entry name" value="dcm"/>
    <property type="match status" value="1"/>
</dbReference>
<dbReference type="PROSITE" id="PS51038">
    <property type="entry name" value="BAH"/>
    <property type="match status" value="2"/>
</dbReference>
<dbReference type="Gene3D" id="2.30.30.490">
    <property type="match status" value="2"/>
</dbReference>
<dbReference type="InterPro" id="IPR043151">
    <property type="entry name" value="BAH_sf"/>
</dbReference>
<keyword evidence="5" id="KW-0677">Repeat</keyword>
<dbReference type="Pfam" id="PF12047">
    <property type="entry name" value="DNMT1-RFD"/>
    <property type="match status" value="1"/>
</dbReference>
<comment type="similarity">
    <text evidence="9 10">Belongs to the class I-like SAM-binding methyltransferase superfamily. C5-methyltransferase family.</text>
</comment>
<evidence type="ECO:0000259" key="13">
    <source>
        <dbReference type="PROSITE" id="PS51038"/>
    </source>
</evidence>
<dbReference type="Proteomes" id="UP000789739">
    <property type="component" value="Unassembled WGS sequence"/>
</dbReference>
<dbReference type="GO" id="GO:0003677">
    <property type="term" value="F:DNA binding"/>
    <property type="evidence" value="ECO:0007669"/>
    <property type="project" value="UniProtKB-KW"/>
</dbReference>
<keyword evidence="6" id="KW-0238">DNA-binding</keyword>
<protein>
    <recommendedName>
        <fullName evidence="11">Cytosine-specific methyltransferase</fullName>
        <ecNumber evidence="11">2.1.1.37</ecNumber>
    </recommendedName>
</protein>
<evidence type="ECO:0000256" key="9">
    <source>
        <dbReference type="PROSITE-ProRule" id="PRU01016"/>
    </source>
</evidence>
<feature type="region of interest" description="Disordered" evidence="12">
    <location>
        <begin position="1"/>
        <end position="37"/>
    </location>
</feature>
<dbReference type="PANTHER" id="PTHR10629">
    <property type="entry name" value="CYTOSINE-SPECIFIC METHYLTRANSFERASE"/>
    <property type="match status" value="1"/>
</dbReference>
<keyword evidence="4 9" id="KW-0949">S-adenosyl-L-methionine</keyword>
<dbReference type="GO" id="GO:0032259">
    <property type="term" value="P:methylation"/>
    <property type="evidence" value="ECO:0007669"/>
    <property type="project" value="UniProtKB-KW"/>
</dbReference>
<sequence>MSPESSNSLANNVRKRKTKSQTTEQHTKKKSLKQKSVENKSLHEYYILKPNEIEEDEKFELVGEDPVEQMDEYGRETIRCRTIDDFVAYDLARNNKFICIEEHDTGDTDMRIEYTEDEQSEVWLRTQFAWYKLLNPAPEYIQYFDSLFKRVKLTNKVILSMATDTSTTYDEFISHKLNNNSSSASESNCINHFTAQDIKDNLDFIVNECTEWLNQQCIPELADCPLYNTLRRMMKSSKSNNTIQNEVMERRANCNIKFSTEKTSQICVTPFIKNLTGGLFARDSITVKSTTLDSDKEQMMSVDVGPLVVDSHNTHDIQWVGTPTARNKLRVYYNSGIINGELFHSGDIVYVKNDRTKAPVFAKIMYMFEDSSRNKLFHARFFIHGRDTVLEELADTRELFLLNSCSDRLLEHILSKAKVKCLDQKESGSTQSNDAVYFYRFWYDEEYAVFEDVRSHENDDFVFVHCKDRERCHSCEKRMDEEFNSVPRWIGNNIQDGVKCKKQEYHVNDFVFLNTSNTEAPYDIGQIAEVLLDVGNKENIARLTTSNSKGKPDNKLKPAYAKLVVRRLGRYDDIIKLKHKNRAPTEPIREVRDARKLYFTDELRVVTVDSLEGVCWVMHYDDIDDLDAYKDEPDTFYVCAKSSKISDAENMESIGKDSFPVCSKCRERRTERMLKFKEFMKHTRETNRKLKAMDIFSGCGGITIGMDKTGVVDTRWAIELSASAALTFKENNPDAITYNQCANRLLERAIAEHDRKEIPEDLLDLSGNKIPSMPAPGDVEFIYCGPPCQGFSGVNRWKKADDIKNSLVATALSYVDYYRPEYFLLENVRGMLAFRLGGEQDGRTKIKGGISMGVVKFILRALTAMGYQTRFGVHQAGHYGVPQSRRRLFFWGAKIGSKLPDFPQPITCFLFNGSVNISMPNGRSFSYIKRTGGRAPHAAITVGDAIDDLPEFEYINPHEIYPPTEKEKKEKPRWKRLHVNTIGWVGDMTVTYKSPPLSEFQRQCRKEAKELWNHVTRPFNSITVERVVRVPLFPGADHHDLPEKLRPWCLSNPNSAASRHGGWKGLYGRLDFNKHFSTALTDVNPMGKTGTVIHPNQRRILTVRECARAQGFPDHFVFHSDRNNMRDCYRQIGNAVPPPLAYALAMKLVYVLFVSSTNK</sequence>
<reference evidence="14" key="1">
    <citation type="submission" date="2021-06" db="EMBL/GenBank/DDBJ databases">
        <authorList>
            <person name="Kallberg Y."/>
            <person name="Tangrot J."/>
            <person name="Rosling A."/>
        </authorList>
    </citation>
    <scope>NUCLEOTIDE SEQUENCE</scope>
    <source>
        <strain evidence="14">BR232B</strain>
    </source>
</reference>
<dbReference type="Pfam" id="PF01426">
    <property type="entry name" value="BAH"/>
    <property type="match status" value="2"/>
</dbReference>
<evidence type="ECO:0000256" key="4">
    <source>
        <dbReference type="ARBA" id="ARBA00022691"/>
    </source>
</evidence>
<feature type="domain" description="BAH" evidence="13">
    <location>
        <begin position="503"/>
        <end position="654"/>
    </location>
</feature>
<keyword evidence="2 9" id="KW-0489">Methyltransferase</keyword>
<keyword evidence="15" id="KW-1185">Reference proteome</keyword>
<dbReference type="SUPFAM" id="SSF53335">
    <property type="entry name" value="S-adenosyl-L-methionine-dependent methyltransferases"/>
    <property type="match status" value="1"/>
</dbReference>
<dbReference type="InterPro" id="IPR022702">
    <property type="entry name" value="Cytosine_MeTrfase1_RFD"/>
</dbReference>
<dbReference type="Gene3D" id="3.40.50.150">
    <property type="entry name" value="Vaccinia Virus protein VP39"/>
    <property type="match status" value="1"/>
</dbReference>
<evidence type="ECO:0000313" key="14">
    <source>
        <dbReference type="EMBL" id="CAG8549088.1"/>
    </source>
</evidence>
<dbReference type="Pfam" id="PF00145">
    <property type="entry name" value="DNA_methylase"/>
    <property type="match status" value="1"/>
</dbReference>
<comment type="caution">
    <text evidence="14">The sequence shown here is derived from an EMBL/GenBank/DDBJ whole genome shotgun (WGS) entry which is preliminary data.</text>
</comment>
<keyword evidence="7" id="KW-0539">Nucleus</keyword>
<dbReference type="PIRSF" id="PIRSF037404">
    <property type="entry name" value="DNMT1"/>
    <property type="match status" value="1"/>
</dbReference>
<evidence type="ECO:0000313" key="15">
    <source>
        <dbReference type="Proteomes" id="UP000789739"/>
    </source>
</evidence>
<dbReference type="OrthoDB" id="5376140at2759"/>
<dbReference type="InterPro" id="IPR029063">
    <property type="entry name" value="SAM-dependent_MTases_sf"/>
</dbReference>
<accession>A0A9N9FN34</accession>
<evidence type="ECO:0000256" key="8">
    <source>
        <dbReference type="PIRSR" id="PIRSR037404-1"/>
    </source>
</evidence>
<comment type="catalytic activity">
    <reaction evidence="11">
        <text>a 2'-deoxycytidine in DNA + S-adenosyl-L-methionine = a 5-methyl-2'-deoxycytidine in DNA + S-adenosyl-L-homocysteine + H(+)</text>
        <dbReference type="Rhea" id="RHEA:13681"/>
        <dbReference type="Rhea" id="RHEA-COMP:11369"/>
        <dbReference type="Rhea" id="RHEA-COMP:11370"/>
        <dbReference type="ChEBI" id="CHEBI:15378"/>
        <dbReference type="ChEBI" id="CHEBI:57856"/>
        <dbReference type="ChEBI" id="CHEBI:59789"/>
        <dbReference type="ChEBI" id="CHEBI:85452"/>
        <dbReference type="ChEBI" id="CHEBI:85454"/>
        <dbReference type="EC" id="2.1.1.37"/>
    </reaction>
</comment>
<dbReference type="InterPro" id="IPR031303">
    <property type="entry name" value="C5_meth_CS"/>
</dbReference>
<dbReference type="AlphaFoldDB" id="A0A9N9FN34"/>
<evidence type="ECO:0000256" key="10">
    <source>
        <dbReference type="RuleBase" id="RU000416"/>
    </source>
</evidence>
<dbReference type="GO" id="GO:0044027">
    <property type="term" value="P:negative regulation of gene expression via chromosomal CpG island methylation"/>
    <property type="evidence" value="ECO:0007669"/>
    <property type="project" value="TreeGrafter"/>
</dbReference>
<feature type="active site" evidence="8 9">
    <location>
        <position position="788"/>
    </location>
</feature>
<evidence type="ECO:0000256" key="3">
    <source>
        <dbReference type="ARBA" id="ARBA00022679"/>
    </source>
</evidence>
<feature type="compositionally biased region" description="Polar residues" evidence="12">
    <location>
        <begin position="1"/>
        <end position="11"/>
    </location>
</feature>
<name>A0A9N9FN34_9GLOM</name>
<dbReference type="PROSITE" id="PS00095">
    <property type="entry name" value="C5_MTASE_2"/>
    <property type="match status" value="1"/>
</dbReference>
<evidence type="ECO:0000256" key="6">
    <source>
        <dbReference type="ARBA" id="ARBA00023125"/>
    </source>
</evidence>
<dbReference type="EMBL" id="CAJVPI010000547">
    <property type="protein sequence ID" value="CAG8549088.1"/>
    <property type="molecule type" value="Genomic_DNA"/>
</dbReference>
<dbReference type="InterPro" id="IPR001025">
    <property type="entry name" value="BAH_dom"/>
</dbReference>
<dbReference type="PANTHER" id="PTHR10629:SF52">
    <property type="entry name" value="DNA (CYTOSINE-5)-METHYLTRANSFERASE 1"/>
    <property type="match status" value="1"/>
</dbReference>
<dbReference type="PRINTS" id="PR00105">
    <property type="entry name" value="C5METTRFRASE"/>
</dbReference>
<keyword evidence="3 9" id="KW-0808">Transferase</keyword>
<organism evidence="14 15">
    <name type="scientific">Paraglomus brasilianum</name>
    <dbReference type="NCBI Taxonomy" id="144538"/>
    <lineage>
        <taxon>Eukaryota</taxon>
        <taxon>Fungi</taxon>
        <taxon>Fungi incertae sedis</taxon>
        <taxon>Mucoromycota</taxon>
        <taxon>Glomeromycotina</taxon>
        <taxon>Glomeromycetes</taxon>
        <taxon>Paraglomerales</taxon>
        <taxon>Paraglomeraceae</taxon>
        <taxon>Paraglomus</taxon>
    </lineage>
</organism>
<proteinExistence type="inferred from homology"/>
<evidence type="ECO:0000256" key="2">
    <source>
        <dbReference type="ARBA" id="ARBA00022603"/>
    </source>
</evidence>
<dbReference type="Gene3D" id="3.90.120.10">
    <property type="entry name" value="DNA Methylase, subunit A, domain 2"/>
    <property type="match status" value="2"/>
</dbReference>